<accession>A0A699K2K9</accession>
<dbReference type="InterPro" id="IPR001584">
    <property type="entry name" value="Integrase_cat-core"/>
</dbReference>
<feature type="region of interest" description="Disordered" evidence="1">
    <location>
        <begin position="125"/>
        <end position="148"/>
    </location>
</feature>
<comment type="caution">
    <text evidence="3">The sequence shown here is derived from an EMBL/GenBank/DDBJ whole genome shotgun (WGS) entry which is preliminary data.</text>
</comment>
<dbReference type="InterPro" id="IPR039537">
    <property type="entry name" value="Retrotran_Ty1/copia-like"/>
</dbReference>
<feature type="domain" description="Integrase catalytic" evidence="2">
    <location>
        <begin position="255"/>
        <end position="421"/>
    </location>
</feature>
<dbReference type="InterPro" id="IPR036397">
    <property type="entry name" value="RNaseH_sf"/>
</dbReference>
<evidence type="ECO:0000259" key="2">
    <source>
        <dbReference type="PROSITE" id="PS50994"/>
    </source>
</evidence>
<name>A0A699K2K9_TANCI</name>
<dbReference type="InterPro" id="IPR025724">
    <property type="entry name" value="GAG-pre-integrase_dom"/>
</dbReference>
<evidence type="ECO:0000313" key="3">
    <source>
        <dbReference type="EMBL" id="GFA73215.1"/>
    </source>
</evidence>
<dbReference type="PANTHER" id="PTHR42648:SF18">
    <property type="entry name" value="RETROTRANSPOSON, UNCLASSIFIED-LIKE PROTEIN"/>
    <property type="match status" value="1"/>
</dbReference>
<dbReference type="Pfam" id="PF13976">
    <property type="entry name" value="gag_pre-integrs"/>
    <property type="match status" value="1"/>
</dbReference>
<reference evidence="3" key="1">
    <citation type="journal article" date="2019" name="Sci. Rep.">
        <title>Draft genome of Tanacetum cinerariifolium, the natural source of mosquito coil.</title>
        <authorList>
            <person name="Yamashiro T."/>
            <person name="Shiraishi A."/>
            <person name="Satake H."/>
            <person name="Nakayama K."/>
        </authorList>
    </citation>
    <scope>NUCLEOTIDE SEQUENCE</scope>
</reference>
<dbReference type="PROSITE" id="PS50994">
    <property type="entry name" value="INTEGRASE"/>
    <property type="match status" value="1"/>
</dbReference>
<proteinExistence type="predicted"/>
<dbReference type="Pfam" id="PF25597">
    <property type="entry name" value="SH3_retrovirus"/>
    <property type="match status" value="1"/>
</dbReference>
<dbReference type="Gene3D" id="3.30.420.10">
    <property type="entry name" value="Ribonuclease H-like superfamily/Ribonuclease H"/>
    <property type="match status" value="1"/>
</dbReference>
<dbReference type="GO" id="GO:0015074">
    <property type="term" value="P:DNA integration"/>
    <property type="evidence" value="ECO:0007669"/>
    <property type="project" value="InterPro"/>
</dbReference>
<dbReference type="InterPro" id="IPR057670">
    <property type="entry name" value="SH3_retrovirus"/>
</dbReference>
<dbReference type="SUPFAM" id="SSF53098">
    <property type="entry name" value="Ribonuclease H-like"/>
    <property type="match status" value="1"/>
</dbReference>
<sequence length="587" mass="66454">MYKLHTKPTQTRTSQLPNDFRKTNKRVSFSTGVIPTTSVSRPQLKSNQVEDIVMLNNSQGKKHEVEDQRRNVKFSKNKTSVTTCNDSLKAKTSNVNFVCATCGKCVLNAKHDMCVLKSRNSVNSRTKMPTAVPVSTREPKRTANQSVAKPLRKTVVSESNQKPRNITRKLYEHVSKTCSWWYPKFTPPGYNWKPKSTIGNVNPNLIEIVLFIVDSGCSKHMTGNLKLLINFVDKFLGLNHNLFSIGQLCDVDLEVAFRKSTCYIRDLKGNDLLIGSRGTDLYSITLQDTTSPNPICLVAKATSSQAWLWHRRLSHLNFDTINLISKNDIVIGLPKLKFVKNHLSSSWIHHKASVARIPEQNGIVKRRNRTLVEAARTMLSAAKVFLFFWVEAIATSCFTQNRSLVIPRNEKTPYHIINDRKPSVKFFHIFGSLCYIVRDGENLDKMKEKGDACIFMGYSTQSRAYRVFNKRTRVIIETIHVNFDELPQMASDHVSSDPTQQCLKTALEHDSLSPGQQSQENVPHEFGIVTTSNELDLLFSLMFDELLNGFTQVVSKSFAVTTTDAPNQRQQQHTTPLNTQTTPEPTC</sequence>
<gene>
    <name evidence="3" type="ORF">Tci_645187</name>
</gene>
<organism evidence="3">
    <name type="scientific">Tanacetum cinerariifolium</name>
    <name type="common">Dalmatian daisy</name>
    <name type="synonym">Chrysanthemum cinerariifolium</name>
    <dbReference type="NCBI Taxonomy" id="118510"/>
    <lineage>
        <taxon>Eukaryota</taxon>
        <taxon>Viridiplantae</taxon>
        <taxon>Streptophyta</taxon>
        <taxon>Embryophyta</taxon>
        <taxon>Tracheophyta</taxon>
        <taxon>Spermatophyta</taxon>
        <taxon>Magnoliopsida</taxon>
        <taxon>eudicotyledons</taxon>
        <taxon>Gunneridae</taxon>
        <taxon>Pentapetalae</taxon>
        <taxon>asterids</taxon>
        <taxon>campanulids</taxon>
        <taxon>Asterales</taxon>
        <taxon>Asteraceae</taxon>
        <taxon>Asteroideae</taxon>
        <taxon>Anthemideae</taxon>
        <taxon>Anthemidinae</taxon>
        <taxon>Tanacetum</taxon>
    </lineage>
</organism>
<dbReference type="PANTHER" id="PTHR42648">
    <property type="entry name" value="TRANSPOSASE, PUTATIVE-RELATED"/>
    <property type="match status" value="1"/>
</dbReference>
<feature type="region of interest" description="Disordered" evidence="1">
    <location>
        <begin position="562"/>
        <end position="587"/>
    </location>
</feature>
<dbReference type="EMBL" id="BKCJ010477441">
    <property type="protein sequence ID" value="GFA73215.1"/>
    <property type="molecule type" value="Genomic_DNA"/>
</dbReference>
<dbReference type="GO" id="GO:0003676">
    <property type="term" value="F:nucleic acid binding"/>
    <property type="evidence" value="ECO:0007669"/>
    <property type="project" value="InterPro"/>
</dbReference>
<dbReference type="InterPro" id="IPR012337">
    <property type="entry name" value="RNaseH-like_sf"/>
</dbReference>
<protein>
    <recommendedName>
        <fullName evidence="2">Integrase catalytic domain-containing protein</fullName>
    </recommendedName>
</protein>
<evidence type="ECO:0000256" key="1">
    <source>
        <dbReference type="SAM" id="MobiDB-lite"/>
    </source>
</evidence>
<dbReference type="AlphaFoldDB" id="A0A699K2K9"/>